<dbReference type="EMBL" id="BAOP01000044">
    <property type="protein sequence ID" value="GAC81762.1"/>
    <property type="molecule type" value="Genomic_DNA"/>
</dbReference>
<dbReference type="CDD" id="cd06661">
    <property type="entry name" value="GGCT_like"/>
    <property type="match status" value="1"/>
</dbReference>
<dbReference type="AlphaFoldDB" id="M3V069"/>
<reference evidence="2 3" key="1">
    <citation type="submission" date="2013-02" db="EMBL/GenBank/DDBJ databases">
        <title>Whole genome shotgun sequence of Gordonia malaquae NBRC 108250.</title>
        <authorList>
            <person name="Yoshida I."/>
            <person name="Hosoyama A."/>
            <person name="Tsuchikane K."/>
            <person name="Ando Y."/>
            <person name="Baba S."/>
            <person name="Ohji S."/>
            <person name="Hamada M."/>
            <person name="Tamura T."/>
            <person name="Yamazoe A."/>
            <person name="Yamazaki S."/>
            <person name="Fujita N."/>
        </authorList>
    </citation>
    <scope>NUCLEOTIDE SEQUENCE [LARGE SCALE GENOMIC DNA]</scope>
    <source>
        <strain evidence="2 3">NBRC 108250</strain>
    </source>
</reference>
<sequence>MLGVAHLLFSYGTLRLPAVQSSLYGGPVPTVDDRLVGFRLEWVQITDPEVVATSGSDRHPILVRSGEEDAVDGSCLTLTDDGLIATDDYEVDDYRRIQADLASGRRAWVYVSADTEP</sequence>
<dbReference type="SUPFAM" id="SSF110857">
    <property type="entry name" value="Gamma-glutamyl cyclotransferase-like"/>
    <property type="match status" value="1"/>
</dbReference>
<dbReference type="InterPro" id="IPR013024">
    <property type="entry name" value="GGCT-like"/>
</dbReference>
<dbReference type="eggNOG" id="COG2105">
    <property type="taxonomic scope" value="Bacteria"/>
</dbReference>
<organism evidence="2 3">
    <name type="scientific">Gordonia malaquae NBRC 108250</name>
    <dbReference type="NCBI Taxonomy" id="1223542"/>
    <lineage>
        <taxon>Bacteria</taxon>
        <taxon>Bacillati</taxon>
        <taxon>Actinomycetota</taxon>
        <taxon>Actinomycetes</taxon>
        <taxon>Mycobacteriales</taxon>
        <taxon>Gordoniaceae</taxon>
        <taxon>Gordonia</taxon>
    </lineage>
</organism>
<dbReference type="STRING" id="410332.SAMN04488550_2571"/>
<name>M3V069_GORML</name>
<evidence type="ECO:0000313" key="3">
    <source>
        <dbReference type="Proteomes" id="UP000035009"/>
    </source>
</evidence>
<feature type="domain" description="Gamma-glutamylcyclotransferase AIG2-like" evidence="1">
    <location>
        <begin position="8"/>
        <end position="114"/>
    </location>
</feature>
<dbReference type="InterPro" id="IPR009288">
    <property type="entry name" value="AIG2-like_dom"/>
</dbReference>
<dbReference type="InterPro" id="IPR036568">
    <property type="entry name" value="GGCT-like_sf"/>
</dbReference>
<dbReference type="Gene3D" id="3.10.490.10">
    <property type="entry name" value="Gamma-glutamyl cyclotransferase-like"/>
    <property type="match status" value="1"/>
</dbReference>
<keyword evidence="3" id="KW-1185">Reference proteome</keyword>
<evidence type="ECO:0000313" key="2">
    <source>
        <dbReference type="EMBL" id="GAC81762.1"/>
    </source>
</evidence>
<comment type="caution">
    <text evidence="2">The sequence shown here is derived from an EMBL/GenBank/DDBJ whole genome shotgun (WGS) entry which is preliminary data.</text>
</comment>
<accession>M3V069</accession>
<evidence type="ECO:0000259" key="1">
    <source>
        <dbReference type="Pfam" id="PF06094"/>
    </source>
</evidence>
<proteinExistence type="predicted"/>
<gene>
    <name evidence="2" type="ORF">GM1_044_00100</name>
</gene>
<dbReference type="Pfam" id="PF06094">
    <property type="entry name" value="GGACT"/>
    <property type="match status" value="1"/>
</dbReference>
<dbReference type="Proteomes" id="UP000035009">
    <property type="component" value="Unassembled WGS sequence"/>
</dbReference>
<protein>
    <recommendedName>
        <fullName evidence="1">Gamma-glutamylcyclotransferase AIG2-like domain-containing protein</fullName>
    </recommendedName>
</protein>